<dbReference type="STRING" id="451379.A0A0N5AA70"/>
<evidence type="ECO:0000256" key="5">
    <source>
        <dbReference type="ARBA" id="ARBA00022691"/>
    </source>
</evidence>
<dbReference type="GO" id="GO:0030735">
    <property type="term" value="F:carnosine N-methyltransferase activity"/>
    <property type="evidence" value="ECO:0007669"/>
    <property type="project" value="UniProtKB-EC"/>
</dbReference>
<evidence type="ECO:0000256" key="3">
    <source>
        <dbReference type="ARBA" id="ARBA00022603"/>
    </source>
</evidence>
<sequence length="341" mass="39601">MSYSKKRKVYTILKFRNLTQEQQILLSPGFPESIKRMKYCVEENYKIIQMIISYGVSIFGDDCSMREAVKRAQTTWSVSEHYMSKVKSTLKQIVRDWSTEGASERNACYSRVKETLCSHFTDKEKRYEVNVLVPGAGLGRLAWDFVQEGFTVQGNEFSLFMLLTSNFIFNKGLEANNFTIYPYVLETCNNWSYEDQLRPIKFPDFTLENKCSILKRPNTFSMCAGDFLQVTKCDECKWSAVVTVFFMDTAVNIIEYIDAIYKILKVSGIWINLGPLTYHFTDSDGALELPYNEVINLIRQRGFKLVLLIEIQINFKALYASNSKSMLHYEYHCGFFKCIKV</sequence>
<dbReference type="EC" id="2.1.1.22" evidence="2"/>
<proteinExistence type="inferred from homology"/>
<dbReference type="GO" id="GO:0005634">
    <property type="term" value="C:nucleus"/>
    <property type="evidence" value="ECO:0007669"/>
    <property type="project" value="TreeGrafter"/>
</dbReference>
<dbReference type="Proteomes" id="UP000046393">
    <property type="component" value="Unplaced"/>
</dbReference>
<dbReference type="GO" id="GO:0032259">
    <property type="term" value="P:methylation"/>
    <property type="evidence" value="ECO:0007669"/>
    <property type="project" value="UniProtKB-KW"/>
</dbReference>
<dbReference type="SMART" id="SM01296">
    <property type="entry name" value="N2227"/>
    <property type="match status" value="1"/>
</dbReference>
<evidence type="ECO:0000256" key="1">
    <source>
        <dbReference type="ARBA" id="ARBA00010086"/>
    </source>
</evidence>
<dbReference type="InterPro" id="IPR029063">
    <property type="entry name" value="SAM-dependent_MTases_sf"/>
</dbReference>
<protein>
    <recommendedName>
        <fullName evidence="2">carnosine N-methyltransferase</fullName>
        <ecNumber evidence="2">2.1.1.22</ecNumber>
    </recommendedName>
</protein>
<name>A0A0N5AA70_9BILA</name>
<dbReference type="GO" id="GO:0035498">
    <property type="term" value="P:carnosine metabolic process"/>
    <property type="evidence" value="ECO:0007669"/>
    <property type="project" value="TreeGrafter"/>
</dbReference>
<dbReference type="WBParaSite" id="SMUV_0000103701-mRNA-1">
    <property type="protein sequence ID" value="SMUV_0000103701-mRNA-1"/>
    <property type="gene ID" value="SMUV_0000103701"/>
</dbReference>
<dbReference type="PANTHER" id="PTHR12303">
    <property type="entry name" value="CARNOSINE N-METHYLTRANSFERASE"/>
    <property type="match status" value="1"/>
</dbReference>
<evidence type="ECO:0000313" key="7">
    <source>
        <dbReference type="WBParaSite" id="SMUV_0000103701-mRNA-1"/>
    </source>
</evidence>
<keyword evidence="3" id="KW-0489">Methyltransferase</keyword>
<dbReference type="AlphaFoldDB" id="A0A0N5AA70"/>
<keyword evidence="6" id="KW-1185">Reference proteome</keyword>
<dbReference type="SUPFAM" id="SSF53335">
    <property type="entry name" value="S-adenosyl-L-methionine-dependent methyltransferases"/>
    <property type="match status" value="1"/>
</dbReference>
<keyword evidence="4" id="KW-0808">Transferase</keyword>
<organism evidence="6 7">
    <name type="scientific">Syphacia muris</name>
    <dbReference type="NCBI Taxonomy" id="451379"/>
    <lineage>
        <taxon>Eukaryota</taxon>
        <taxon>Metazoa</taxon>
        <taxon>Ecdysozoa</taxon>
        <taxon>Nematoda</taxon>
        <taxon>Chromadorea</taxon>
        <taxon>Rhabditida</taxon>
        <taxon>Spirurina</taxon>
        <taxon>Oxyuridomorpha</taxon>
        <taxon>Oxyuroidea</taxon>
        <taxon>Oxyuridae</taxon>
        <taxon>Syphacia</taxon>
    </lineage>
</organism>
<comment type="similarity">
    <text evidence="1">Belongs to the carnosine N-methyltransferase family.</text>
</comment>
<dbReference type="GO" id="GO:0005829">
    <property type="term" value="C:cytosol"/>
    <property type="evidence" value="ECO:0007669"/>
    <property type="project" value="TreeGrafter"/>
</dbReference>
<accession>A0A0N5AA70</accession>
<dbReference type="InterPro" id="IPR012901">
    <property type="entry name" value="CARME"/>
</dbReference>
<evidence type="ECO:0000256" key="4">
    <source>
        <dbReference type="ARBA" id="ARBA00022679"/>
    </source>
</evidence>
<dbReference type="PANTHER" id="PTHR12303:SF6">
    <property type="entry name" value="CARNOSINE N-METHYLTRANSFERASE"/>
    <property type="match status" value="1"/>
</dbReference>
<dbReference type="Pfam" id="PF07942">
    <property type="entry name" value="CARME"/>
    <property type="match status" value="1"/>
</dbReference>
<evidence type="ECO:0000256" key="2">
    <source>
        <dbReference type="ARBA" id="ARBA00012003"/>
    </source>
</evidence>
<reference evidence="7" key="1">
    <citation type="submission" date="2017-02" db="UniProtKB">
        <authorList>
            <consortium name="WormBaseParasite"/>
        </authorList>
    </citation>
    <scope>IDENTIFICATION</scope>
</reference>
<keyword evidence="5" id="KW-0949">S-adenosyl-L-methionine</keyword>
<evidence type="ECO:0000313" key="6">
    <source>
        <dbReference type="Proteomes" id="UP000046393"/>
    </source>
</evidence>
<dbReference type="Gene3D" id="3.40.50.150">
    <property type="entry name" value="Vaccinia Virus protein VP39"/>
    <property type="match status" value="1"/>
</dbReference>